<dbReference type="PROSITE" id="PS00518">
    <property type="entry name" value="ZF_RING_1"/>
    <property type="match status" value="1"/>
</dbReference>
<evidence type="ECO:0000256" key="5">
    <source>
        <dbReference type="ARBA" id="ARBA00012251"/>
    </source>
</evidence>
<gene>
    <name evidence="16" type="ORF">KSP39_PZI020742</name>
</gene>
<evidence type="ECO:0000256" key="4">
    <source>
        <dbReference type="ARBA" id="ARBA00005884"/>
    </source>
</evidence>
<dbReference type="CDD" id="cd22582">
    <property type="entry name" value="BRcat_RBR_unk"/>
    <property type="match status" value="1"/>
</dbReference>
<keyword evidence="17" id="KW-1185">Reference proteome</keyword>
<evidence type="ECO:0000313" key="16">
    <source>
        <dbReference type="EMBL" id="KAK8921136.1"/>
    </source>
</evidence>
<evidence type="ECO:0000256" key="13">
    <source>
        <dbReference type="SAM" id="MobiDB-lite"/>
    </source>
</evidence>
<dbReference type="PROSITE" id="PS51873">
    <property type="entry name" value="TRIAD"/>
    <property type="match status" value="1"/>
</dbReference>
<dbReference type="GO" id="GO:0016567">
    <property type="term" value="P:protein ubiquitination"/>
    <property type="evidence" value="ECO:0007669"/>
    <property type="project" value="InterPro"/>
</dbReference>
<dbReference type="GO" id="GO:0008270">
    <property type="term" value="F:zinc ion binding"/>
    <property type="evidence" value="ECO:0007669"/>
    <property type="project" value="UniProtKB-KW"/>
</dbReference>
<evidence type="ECO:0000256" key="3">
    <source>
        <dbReference type="ARBA" id="ARBA00003976"/>
    </source>
</evidence>
<dbReference type="CDD" id="cd22584">
    <property type="entry name" value="Rcat_RBR_unk"/>
    <property type="match status" value="1"/>
</dbReference>
<evidence type="ECO:0000256" key="8">
    <source>
        <dbReference type="ARBA" id="ARBA00022737"/>
    </source>
</evidence>
<dbReference type="EMBL" id="JBBWWQ010000018">
    <property type="protein sequence ID" value="KAK8921136.1"/>
    <property type="molecule type" value="Genomic_DNA"/>
</dbReference>
<dbReference type="PANTHER" id="PTHR11685">
    <property type="entry name" value="RBR FAMILY RING FINGER AND IBR DOMAIN-CONTAINING"/>
    <property type="match status" value="1"/>
</dbReference>
<comment type="caution">
    <text evidence="16">The sequence shown here is derived from an EMBL/GenBank/DDBJ whole genome shotgun (WGS) entry which is preliminary data.</text>
</comment>
<dbReference type="SMART" id="SM00647">
    <property type="entry name" value="IBR"/>
    <property type="match status" value="2"/>
</dbReference>
<sequence>MRPPNPRGVKVGSDPPLPSRKHAVGVNRVIGGPLIRSPSSVSKFESKRVDVLRYPQTPKIDNPVQSRHLPGIEGLLQKQTEYFHQGSSSSAPAQKIIFCSICMTSKPFNKFSAIEGCKHSYCSRCLGSYIESKINANMTKINCPDTTCKDGKLEPLACKSIITKKVFDHWCDALCESTVGERFYCPFKDCSALLMDERGQEVMQESECPHCHRLFCAHCRVPWHTGLSCGKFQETSQLGKEKKQESMLLELVKKSRWQRCPACKYYVEKVSGCMFIKCRCGVTFCYGCASAMEVNHYCAKCKR</sequence>
<dbReference type="Gene3D" id="3.30.40.10">
    <property type="entry name" value="Zinc/RING finger domain, C3HC4 (zinc finger)"/>
    <property type="match status" value="1"/>
</dbReference>
<feature type="domain" description="RING-type" evidence="14">
    <location>
        <begin position="99"/>
        <end position="144"/>
    </location>
</feature>
<dbReference type="AlphaFoldDB" id="A0AAP0AZL9"/>
<keyword evidence="6" id="KW-0808">Transferase</keyword>
<comment type="function">
    <text evidence="3">Might act as an E3 ubiquitin-protein ligase, or as part of E3 complex, which accepts ubiquitin from specific E2 ubiquitin-conjugating enzymes and then transfers it to substrates.</text>
</comment>
<evidence type="ECO:0000256" key="6">
    <source>
        <dbReference type="ARBA" id="ARBA00022679"/>
    </source>
</evidence>
<name>A0AAP0AZL9_9ASPA</name>
<keyword evidence="8" id="KW-0677">Repeat</keyword>
<evidence type="ECO:0000259" key="14">
    <source>
        <dbReference type="PROSITE" id="PS50089"/>
    </source>
</evidence>
<dbReference type="InterPro" id="IPR031127">
    <property type="entry name" value="E3_UB_ligase_RBR"/>
</dbReference>
<comment type="cofactor">
    <cofactor evidence="2">
        <name>Zn(2+)</name>
        <dbReference type="ChEBI" id="CHEBI:29105"/>
    </cofactor>
</comment>
<dbReference type="InterPro" id="IPR001841">
    <property type="entry name" value="Znf_RING"/>
</dbReference>
<dbReference type="InterPro" id="IPR044066">
    <property type="entry name" value="TRIAD_supradom"/>
</dbReference>
<evidence type="ECO:0000256" key="1">
    <source>
        <dbReference type="ARBA" id="ARBA00001798"/>
    </source>
</evidence>
<evidence type="ECO:0000259" key="15">
    <source>
        <dbReference type="PROSITE" id="PS51873"/>
    </source>
</evidence>
<evidence type="ECO:0000256" key="7">
    <source>
        <dbReference type="ARBA" id="ARBA00022723"/>
    </source>
</evidence>
<evidence type="ECO:0000256" key="2">
    <source>
        <dbReference type="ARBA" id="ARBA00001947"/>
    </source>
</evidence>
<evidence type="ECO:0000313" key="17">
    <source>
        <dbReference type="Proteomes" id="UP001418222"/>
    </source>
</evidence>
<keyword evidence="11" id="KW-0862">Zinc</keyword>
<dbReference type="InterPro" id="IPR013083">
    <property type="entry name" value="Znf_RING/FYVE/PHD"/>
</dbReference>
<feature type="region of interest" description="Disordered" evidence="13">
    <location>
        <begin position="1"/>
        <end position="23"/>
    </location>
</feature>
<reference evidence="16 17" key="1">
    <citation type="journal article" date="2022" name="Nat. Plants">
        <title>Genomes of leafy and leafless Platanthera orchids illuminate the evolution of mycoheterotrophy.</title>
        <authorList>
            <person name="Li M.H."/>
            <person name="Liu K.W."/>
            <person name="Li Z."/>
            <person name="Lu H.C."/>
            <person name="Ye Q.L."/>
            <person name="Zhang D."/>
            <person name="Wang J.Y."/>
            <person name="Li Y.F."/>
            <person name="Zhong Z.M."/>
            <person name="Liu X."/>
            <person name="Yu X."/>
            <person name="Liu D.K."/>
            <person name="Tu X.D."/>
            <person name="Liu B."/>
            <person name="Hao Y."/>
            <person name="Liao X.Y."/>
            <person name="Jiang Y.T."/>
            <person name="Sun W.H."/>
            <person name="Chen J."/>
            <person name="Chen Y.Q."/>
            <person name="Ai Y."/>
            <person name="Zhai J.W."/>
            <person name="Wu S.S."/>
            <person name="Zhou Z."/>
            <person name="Hsiao Y.Y."/>
            <person name="Wu W.L."/>
            <person name="Chen Y.Y."/>
            <person name="Lin Y.F."/>
            <person name="Hsu J.L."/>
            <person name="Li C.Y."/>
            <person name="Wang Z.W."/>
            <person name="Zhao X."/>
            <person name="Zhong W.Y."/>
            <person name="Ma X.K."/>
            <person name="Ma L."/>
            <person name="Huang J."/>
            <person name="Chen G.Z."/>
            <person name="Huang M.Z."/>
            <person name="Huang L."/>
            <person name="Peng D.H."/>
            <person name="Luo Y.B."/>
            <person name="Zou S.Q."/>
            <person name="Chen S.P."/>
            <person name="Lan S."/>
            <person name="Tsai W.C."/>
            <person name="Van de Peer Y."/>
            <person name="Liu Z.J."/>
        </authorList>
    </citation>
    <scope>NUCLEOTIDE SEQUENCE [LARGE SCALE GENOMIC DNA]</scope>
    <source>
        <strain evidence="16">Lor287</strain>
    </source>
</reference>
<dbReference type="PROSITE" id="PS50089">
    <property type="entry name" value="ZF_RING_2"/>
    <property type="match status" value="1"/>
</dbReference>
<dbReference type="Gene3D" id="1.20.120.1750">
    <property type="match status" value="1"/>
</dbReference>
<evidence type="ECO:0000256" key="9">
    <source>
        <dbReference type="ARBA" id="ARBA00022771"/>
    </source>
</evidence>
<protein>
    <recommendedName>
        <fullName evidence="5">RBR-type E3 ubiquitin transferase</fullName>
        <ecNumber evidence="5">2.3.2.31</ecNumber>
    </recommendedName>
</protein>
<evidence type="ECO:0000256" key="10">
    <source>
        <dbReference type="ARBA" id="ARBA00022786"/>
    </source>
</evidence>
<dbReference type="InterPro" id="IPR017907">
    <property type="entry name" value="Znf_RING_CS"/>
</dbReference>
<dbReference type="SUPFAM" id="SSF57850">
    <property type="entry name" value="RING/U-box"/>
    <property type="match status" value="3"/>
</dbReference>
<accession>A0AAP0AZL9</accession>
<dbReference type="FunFam" id="3.30.40.10:FF:000230">
    <property type="entry name" value="RBR-type E3 ubiquitin transferase"/>
    <property type="match status" value="1"/>
</dbReference>
<dbReference type="Proteomes" id="UP001418222">
    <property type="component" value="Unassembled WGS sequence"/>
</dbReference>
<evidence type="ECO:0000256" key="11">
    <source>
        <dbReference type="ARBA" id="ARBA00022833"/>
    </source>
</evidence>
<organism evidence="16 17">
    <name type="scientific">Platanthera zijinensis</name>
    <dbReference type="NCBI Taxonomy" id="2320716"/>
    <lineage>
        <taxon>Eukaryota</taxon>
        <taxon>Viridiplantae</taxon>
        <taxon>Streptophyta</taxon>
        <taxon>Embryophyta</taxon>
        <taxon>Tracheophyta</taxon>
        <taxon>Spermatophyta</taxon>
        <taxon>Magnoliopsida</taxon>
        <taxon>Liliopsida</taxon>
        <taxon>Asparagales</taxon>
        <taxon>Orchidaceae</taxon>
        <taxon>Orchidoideae</taxon>
        <taxon>Orchideae</taxon>
        <taxon>Orchidinae</taxon>
        <taxon>Platanthera</taxon>
    </lineage>
</organism>
<evidence type="ECO:0000256" key="12">
    <source>
        <dbReference type="PROSITE-ProRule" id="PRU00175"/>
    </source>
</evidence>
<keyword evidence="7" id="KW-0479">Metal-binding</keyword>
<dbReference type="Pfam" id="PF01485">
    <property type="entry name" value="IBR"/>
    <property type="match status" value="1"/>
</dbReference>
<dbReference type="GO" id="GO:0061630">
    <property type="term" value="F:ubiquitin protein ligase activity"/>
    <property type="evidence" value="ECO:0007669"/>
    <property type="project" value="UniProtKB-EC"/>
</dbReference>
<feature type="domain" description="RING-type" evidence="15">
    <location>
        <begin position="95"/>
        <end position="303"/>
    </location>
</feature>
<dbReference type="SMART" id="SM00184">
    <property type="entry name" value="RING"/>
    <property type="match status" value="2"/>
</dbReference>
<comment type="catalytic activity">
    <reaction evidence="1">
        <text>[E2 ubiquitin-conjugating enzyme]-S-ubiquitinyl-L-cysteine + [acceptor protein]-L-lysine = [E2 ubiquitin-conjugating enzyme]-L-cysteine + [acceptor protein]-N(6)-ubiquitinyl-L-lysine.</text>
        <dbReference type="EC" id="2.3.2.31"/>
    </reaction>
</comment>
<keyword evidence="9 12" id="KW-0863">Zinc-finger</keyword>
<dbReference type="InterPro" id="IPR002867">
    <property type="entry name" value="IBR_dom"/>
</dbReference>
<dbReference type="EC" id="2.3.2.31" evidence="5"/>
<comment type="similarity">
    <text evidence="4">Belongs to the RBR family. Ariadne subfamily.</text>
</comment>
<proteinExistence type="inferred from homology"/>
<keyword evidence="10" id="KW-0833">Ubl conjugation pathway</keyword>